<dbReference type="Proteomes" id="UP000318349">
    <property type="component" value="Unassembled WGS sequence"/>
</dbReference>
<dbReference type="PROSITE" id="PS50109">
    <property type="entry name" value="HIS_KIN"/>
    <property type="match status" value="1"/>
</dbReference>
<dbReference type="Gene3D" id="3.30.565.10">
    <property type="entry name" value="Histidine kinase-like ATPase, C-terminal domain"/>
    <property type="match status" value="1"/>
</dbReference>
<reference evidence="6 7" key="1">
    <citation type="submission" date="2019-07" db="EMBL/GenBank/DDBJ databases">
        <title>The pathways for chlorine oxyanion respiration interact through the shared metabolite chlorate.</title>
        <authorList>
            <person name="Barnum T.P."/>
            <person name="Cheng Y."/>
            <person name="Hill K.A."/>
            <person name="Lucas L.N."/>
            <person name="Carlson H.K."/>
            <person name="Coates J.D."/>
        </authorList>
    </citation>
    <scope>NUCLEOTIDE SEQUENCE [LARGE SCALE GENOMIC DNA]</scope>
    <source>
        <strain evidence="6 7">SFB-1</strain>
    </source>
</reference>
<evidence type="ECO:0000313" key="6">
    <source>
        <dbReference type="EMBL" id="TVO79244.1"/>
    </source>
</evidence>
<dbReference type="AlphaFoldDB" id="A0A557SPA0"/>
<sequence length="434" mass="48003">MTELTHSELSGFIADRVEIGVFALDADFKLTLWNRFMATHSRRSAADVLGRNLFEVFPELPRSWLERKVRHVQALRNYAFTSWTQRPYLFRFDHNRPITGGVDAMRQNCTFLPVKNEAGEVVQVCVTVQDVTDNAIAHEELAASMAEIEREKAEQRKLIGELAQAQNQLLQSEKLASIGQLAAGVAHEINNPIGFVNSNLGTLASYVDELMVVLDAYTGAHEQMPEGLRSAIDAQIKGVDLDYLREDLVNLVTESRDGLDRVKKIVQDLKDFSRMGESEAAWADLHHCLDTTLNVVANEIKYKAEVVKQYGELPEIECVASQLNQVFMNLVVNAAQAIAEQGTITVSTGTEGEQVFVAVRDTGAGIPPEVLKRIFDPFYTTKPVGTGTGLGLSVSYSIIERHGGRIVVDSKVGEGTEFKIWLPLRYPAAKAVAS</sequence>
<dbReference type="Gene3D" id="1.10.287.130">
    <property type="match status" value="1"/>
</dbReference>
<accession>A0A557SPA0</accession>
<keyword evidence="3" id="KW-0597">Phosphoprotein</keyword>
<dbReference type="InterPro" id="IPR005467">
    <property type="entry name" value="His_kinase_dom"/>
</dbReference>
<evidence type="ECO:0000256" key="4">
    <source>
        <dbReference type="SAM" id="Coils"/>
    </source>
</evidence>
<dbReference type="SUPFAM" id="SSF55874">
    <property type="entry name" value="ATPase domain of HSP90 chaperone/DNA topoisomerase II/histidine kinase"/>
    <property type="match status" value="1"/>
</dbReference>
<dbReference type="InterPro" id="IPR036097">
    <property type="entry name" value="HisK_dim/P_sf"/>
</dbReference>
<dbReference type="CDD" id="cd00082">
    <property type="entry name" value="HisKA"/>
    <property type="match status" value="1"/>
</dbReference>
<dbReference type="GO" id="GO:0000155">
    <property type="term" value="F:phosphorelay sensor kinase activity"/>
    <property type="evidence" value="ECO:0007669"/>
    <property type="project" value="InterPro"/>
</dbReference>
<dbReference type="InterPro" id="IPR003594">
    <property type="entry name" value="HATPase_dom"/>
</dbReference>
<dbReference type="EC" id="2.7.13.3" evidence="2"/>
<dbReference type="Pfam" id="PF08448">
    <property type="entry name" value="PAS_4"/>
    <property type="match status" value="1"/>
</dbReference>
<comment type="catalytic activity">
    <reaction evidence="1">
        <text>ATP + protein L-histidine = ADP + protein N-phospho-L-histidine.</text>
        <dbReference type="EC" id="2.7.13.3"/>
    </reaction>
</comment>
<dbReference type="PANTHER" id="PTHR43065:SF50">
    <property type="entry name" value="HISTIDINE KINASE"/>
    <property type="match status" value="1"/>
</dbReference>
<dbReference type="Pfam" id="PF02518">
    <property type="entry name" value="HATPase_c"/>
    <property type="match status" value="1"/>
</dbReference>
<dbReference type="SMART" id="SM00388">
    <property type="entry name" value="HisKA"/>
    <property type="match status" value="1"/>
</dbReference>
<dbReference type="InterPro" id="IPR000014">
    <property type="entry name" value="PAS"/>
</dbReference>
<evidence type="ECO:0000313" key="7">
    <source>
        <dbReference type="Proteomes" id="UP000318349"/>
    </source>
</evidence>
<comment type="caution">
    <text evidence="6">The sequence shown here is derived from an EMBL/GenBank/DDBJ whole genome shotgun (WGS) entry which is preliminary data.</text>
</comment>
<protein>
    <recommendedName>
        <fullName evidence="2">histidine kinase</fullName>
        <ecNumber evidence="2">2.7.13.3</ecNumber>
    </recommendedName>
</protein>
<evidence type="ECO:0000259" key="5">
    <source>
        <dbReference type="PROSITE" id="PS50109"/>
    </source>
</evidence>
<dbReference type="PRINTS" id="PR00344">
    <property type="entry name" value="BCTRLSENSOR"/>
</dbReference>
<dbReference type="CDD" id="cd00130">
    <property type="entry name" value="PAS"/>
    <property type="match status" value="1"/>
</dbReference>
<feature type="domain" description="Histidine kinase" evidence="5">
    <location>
        <begin position="184"/>
        <end position="426"/>
    </location>
</feature>
<dbReference type="SUPFAM" id="SSF47384">
    <property type="entry name" value="Homodimeric domain of signal transducing histidine kinase"/>
    <property type="match status" value="1"/>
</dbReference>
<name>A0A557SPA0_9RHOO</name>
<gene>
    <name evidence="6" type="ORF">FHP89_03405</name>
</gene>
<dbReference type="EMBL" id="VMNI01000003">
    <property type="protein sequence ID" value="TVO79244.1"/>
    <property type="molecule type" value="Genomic_DNA"/>
</dbReference>
<dbReference type="InterPro" id="IPR036890">
    <property type="entry name" value="HATPase_C_sf"/>
</dbReference>
<dbReference type="Gene3D" id="3.30.450.20">
    <property type="entry name" value="PAS domain"/>
    <property type="match status" value="1"/>
</dbReference>
<evidence type="ECO:0000256" key="2">
    <source>
        <dbReference type="ARBA" id="ARBA00012438"/>
    </source>
</evidence>
<evidence type="ECO:0000256" key="3">
    <source>
        <dbReference type="ARBA" id="ARBA00022553"/>
    </source>
</evidence>
<dbReference type="SUPFAM" id="SSF55785">
    <property type="entry name" value="PYP-like sensor domain (PAS domain)"/>
    <property type="match status" value="1"/>
</dbReference>
<feature type="coiled-coil region" evidence="4">
    <location>
        <begin position="136"/>
        <end position="168"/>
    </location>
</feature>
<dbReference type="InterPro" id="IPR035965">
    <property type="entry name" value="PAS-like_dom_sf"/>
</dbReference>
<evidence type="ECO:0000256" key="1">
    <source>
        <dbReference type="ARBA" id="ARBA00000085"/>
    </source>
</evidence>
<dbReference type="InterPro" id="IPR013656">
    <property type="entry name" value="PAS_4"/>
</dbReference>
<proteinExistence type="predicted"/>
<dbReference type="PANTHER" id="PTHR43065">
    <property type="entry name" value="SENSOR HISTIDINE KINASE"/>
    <property type="match status" value="1"/>
</dbReference>
<keyword evidence="4" id="KW-0175">Coiled coil</keyword>
<dbReference type="SMART" id="SM00387">
    <property type="entry name" value="HATPase_c"/>
    <property type="match status" value="1"/>
</dbReference>
<dbReference type="InterPro" id="IPR004358">
    <property type="entry name" value="Sig_transdc_His_kin-like_C"/>
</dbReference>
<dbReference type="InterPro" id="IPR003661">
    <property type="entry name" value="HisK_dim/P_dom"/>
</dbReference>
<organism evidence="6 7">
    <name type="scientific">Denitromonas halophila</name>
    <dbReference type="NCBI Taxonomy" id="1629404"/>
    <lineage>
        <taxon>Bacteria</taxon>
        <taxon>Pseudomonadati</taxon>
        <taxon>Pseudomonadota</taxon>
        <taxon>Betaproteobacteria</taxon>
        <taxon>Rhodocyclales</taxon>
        <taxon>Zoogloeaceae</taxon>
        <taxon>Denitromonas</taxon>
    </lineage>
</organism>